<feature type="transmembrane region" description="Helical" evidence="1">
    <location>
        <begin position="13"/>
        <end position="37"/>
    </location>
</feature>
<evidence type="ECO:0000256" key="1">
    <source>
        <dbReference type="SAM" id="Phobius"/>
    </source>
</evidence>
<keyword evidence="1" id="KW-1133">Transmembrane helix</keyword>
<accession>A0A0F9RTK6</accession>
<keyword evidence="1" id="KW-0812">Transmembrane</keyword>
<protein>
    <submittedName>
        <fullName evidence="2">Uncharacterized protein</fullName>
    </submittedName>
</protein>
<evidence type="ECO:0000313" key="2">
    <source>
        <dbReference type="EMBL" id="KKN20583.1"/>
    </source>
</evidence>
<proteinExistence type="predicted"/>
<feature type="transmembrane region" description="Helical" evidence="1">
    <location>
        <begin position="116"/>
        <end position="134"/>
    </location>
</feature>
<dbReference type="AlphaFoldDB" id="A0A0F9RTK6"/>
<sequence>MYEFITTKKIPEILYFLIGVTLIPWFILIWITAFGIILAEKQKILIQMIFLIYGSIFELIFLTLLFINPELIGEITTSIDTEWSLFIVSYLVSIAIITGSLFAKKSLKSVNLEVRLRGKLLFMALIVWAFGSIIDTLFEVPIVRLLALIFLIGSSILFYFAFNLPNWLKKLVIKQS</sequence>
<feature type="transmembrane region" description="Helical" evidence="1">
    <location>
        <begin position="83"/>
        <end position="104"/>
    </location>
</feature>
<gene>
    <name evidence="2" type="ORF">LCGC14_0933960</name>
</gene>
<reference evidence="2" key="1">
    <citation type="journal article" date="2015" name="Nature">
        <title>Complex archaea that bridge the gap between prokaryotes and eukaryotes.</title>
        <authorList>
            <person name="Spang A."/>
            <person name="Saw J.H."/>
            <person name="Jorgensen S.L."/>
            <person name="Zaremba-Niedzwiedzka K."/>
            <person name="Martijn J."/>
            <person name="Lind A.E."/>
            <person name="van Eijk R."/>
            <person name="Schleper C."/>
            <person name="Guy L."/>
            <person name="Ettema T.J."/>
        </authorList>
    </citation>
    <scope>NUCLEOTIDE SEQUENCE</scope>
</reference>
<name>A0A0F9RTK6_9ZZZZ</name>
<organism evidence="2">
    <name type="scientific">marine sediment metagenome</name>
    <dbReference type="NCBI Taxonomy" id="412755"/>
    <lineage>
        <taxon>unclassified sequences</taxon>
        <taxon>metagenomes</taxon>
        <taxon>ecological metagenomes</taxon>
    </lineage>
</organism>
<dbReference type="EMBL" id="LAZR01003227">
    <property type="protein sequence ID" value="KKN20583.1"/>
    <property type="molecule type" value="Genomic_DNA"/>
</dbReference>
<feature type="transmembrane region" description="Helical" evidence="1">
    <location>
        <begin position="140"/>
        <end position="162"/>
    </location>
</feature>
<feature type="transmembrane region" description="Helical" evidence="1">
    <location>
        <begin position="44"/>
        <end position="67"/>
    </location>
</feature>
<keyword evidence="1" id="KW-0472">Membrane</keyword>
<comment type="caution">
    <text evidence="2">The sequence shown here is derived from an EMBL/GenBank/DDBJ whole genome shotgun (WGS) entry which is preliminary data.</text>
</comment>